<evidence type="ECO:0000313" key="4">
    <source>
        <dbReference type="Proteomes" id="UP001623592"/>
    </source>
</evidence>
<accession>A0ABW8TKW7</accession>
<proteinExistence type="predicted"/>
<dbReference type="PANTHER" id="PTHR30469:SF33">
    <property type="entry name" value="SLR1207 PROTEIN"/>
    <property type="match status" value="1"/>
</dbReference>
<feature type="compositionally biased region" description="Low complexity" evidence="1">
    <location>
        <begin position="181"/>
        <end position="200"/>
    </location>
</feature>
<dbReference type="RefSeq" id="WP_406789874.1">
    <property type="nucleotide sequence ID" value="NZ_JBJIAA010000028.1"/>
</dbReference>
<dbReference type="Proteomes" id="UP001623592">
    <property type="component" value="Unassembled WGS sequence"/>
</dbReference>
<keyword evidence="2" id="KW-0812">Transmembrane</keyword>
<sequence length="386" mass="41910">MKSKRNKIVNISIIVFIVIVVLCTYLSKTVKNMLLPEVTVAYLKPGTIGDGFEGTGTIDYEDTHKIYSMPSWSVKEISVKLNQSVKKGDVLAKVDNDAINLKEREEKAVIMQLQDEIDTLKKASTPDQNKINEDQYKLDTENAKYKTIRKGLTDDGSILSDVDGKIVSINSKNSGESSLNGQDEGSSGASGDSDSLGSGDDLGQSSSALFEIVSNEPSLCVKWAVPYKDDDKFSVGTKVNVISGDDDKDSKASSVTGVVSKKIYNSGRDEYEIYADINDKSNLKKDDKVTITTQGSTKRYNNVIPKSCLYEENGIDYVYEFSAGGGTLGEESSVKKVQVQVVAFDSMNCSIKAESNSQLSGGIVTNTSKPISDNDEVKCTFTAASR</sequence>
<evidence type="ECO:0000256" key="1">
    <source>
        <dbReference type="SAM" id="MobiDB-lite"/>
    </source>
</evidence>
<name>A0ABW8TKW7_9CLOT</name>
<dbReference type="PANTHER" id="PTHR30469">
    <property type="entry name" value="MULTIDRUG RESISTANCE PROTEIN MDTA"/>
    <property type="match status" value="1"/>
</dbReference>
<gene>
    <name evidence="3" type="ORF">ACJDT4_22630</name>
</gene>
<dbReference type="Gene3D" id="2.40.50.100">
    <property type="match status" value="1"/>
</dbReference>
<keyword evidence="4" id="KW-1185">Reference proteome</keyword>
<evidence type="ECO:0000313" key="3">
    <source>
        <dbReference type="EMBL" id="MFL0253206.1"/>
    </source>
</evidence>
<organism evidence="3 4">
    <name type="scientific">Clostridium neuense</name>
    <dbReference type="NCBI Taxonomy" id="1728934"/>
    <lineage>
        <taxon>Bacteria</taxon>
        <taxon>Bacillati</taxon>
        <taxon>Bacillota</taxon>
        <taxon>Clostridia</taxon>
        <taxon>Eubacteriales</taxon>
        <taxon>Clostridiaceae</taxon>
        <taxon>Clostridium</taxon>
    </lineage>
</organism>
<reference evidence="3 4" key="1">
    <citation type="submission" date="2024-11" db="EMBL/GenBank/DDBJ databases">
        <authorList>
            <person name="Heng Y.C."/>
            <person name="Lim A.C.H."/>
            <person name="Lee J.K.Y."/>
            <person name="Kittelmann S."/>
        </authorList>
    </citation>
    <scope>NUCLEOTIDE SEQUENCE [LARGE SCALE GENOMIC DNA]</scope>
    <source>
        <strain evidence="3 4">WILCCON 0114</strain>
    </source>
</reference>
<keyword evidence="2" id="KW-1133">Transmembrane helix</keyword>
<feature type="compositionally biased region" description="Polar residues" evidence="1">
    <location>
        <begin position="170"/>
        <end position="180"/>
    </location>
</feature>
<protein>
    <submittedName>
        <fullName evidence="3">Biotin/lipoyl-binding protein</fullName>
    </submittedName>
</protein>
<comment type="caution">
    <text evidence="3">The sequence shown here is derived from an EMBL/GenBank/DDBJ whole genome shotgun (WGS) entry which is preliminary data.</text>
</comment>
<dbReference type="EMBL" id="JBJIAA010000028">
    <property type="protein sequence ID" value="MFL0253206.1"/>
    <property type="molecule type" value="Genomic_DNA"/>
</dbReference>
<keyword evidence="2" id="KW-0472">Membrane</keyword>
<feature type="region of interest" description="Disordered" evidence="1">
    <location>
        <begin position="170"/>
        <end position="200"/>
    </location>
</feature>
<feature type="transmembrane region" description="Helical" evidence="2">
    <location>
        <begin position="7"/>
        <end position="27"/>
    </location>
</feature>
<evidence type="ECO:0000256" key="2">
    <source>
        <dbReference type="SAM" id="Phobius"/>
    </source>
</evidence>